<keyword evidence="3" id="KW-1185">Reference proteome</keyword>
<dbReference type="InParanoid" id="A0A554NBB4"/>
<feature type="compositionally biased region" description="Basic and acidic residues" evidence="1">
    <location>
        <begin position="131"/>
        <end position="140"/>
    </location>
</feature>
<dbReference type="RefSeq" id="WP_144261407.1">
    <property type="nucleotide sequence ID" value="NZ_QMDX01000003.1"/>
</dbReference>
<evidence type="ECO:0000256" key="1">
    <source>
        <dbReference type="SAM" id="MobiDB-lite"/>
    </source>
</evidence>
<reference evidence="2 3" key="1">
    <citation type="submission" date="2018-06" db="EMBL/GenBank/DDBJ databases">
        <title>Natronomonas sp. F16-60 a new haloarchaeon isolated from a solar saltern of Isla Cristina, Huelva, Spain.</title>
        <authorList>
            <person name="Duran-Viseras A."/>
            <person name="Sanchez-Porro C."/>
            <person name="Ventosa A."/>
        </authorList>
    </citation>
    <scope>NUCLEOTIDE SEQUENCE [LARGE SCALE GENOMIC DNA]</scope>
    <source>
        <strain evidence="2 3">F16-60</strain>
    </source>
</reference>
<comment type="caution">
    <text evidence="2">The sequence shown here is derived from an EMBL/GenBank/DDBJ whole genome shotgun (WGS) entry which is preliminary data.</text>
</comment>
<dbReference type="EMBL" id="QMDX01000003">
    <property type="protein sequence ID" value="TSD14687.1"/>
    <property type="molecule type" value="Genomic_DNA"/>
</dbReference>
<evidence type="ECO:0000313" key="2">
    <source>
        <dbReference type="EMBL" id="TSD14687.1"/>
    </source>
</evidence>
<feature type="region of interest" description="Disordered" evidence="1">
    <location>
        <begin position="116"/>
        <end position="140"/>
    </location>
</feature>
<evidence type="ECO:0000313" key="3">
    <source>
        <dbReference type="Proteomes" id="UP000319894"/>
    </source>
</evidence>
<dbReference type="OrthoDB" id="212869at2157"/>
<organism evidence="2 3">
    <name type="scientific">Haloglomus irregulare</name>
    <dbReference type="NCBI Taxonomy" id="2234134"/>
    <lineage>
        <taxon>Archaea</taxon>
        <taxon>Methanobacteriati</taxon>
        <taxon>Methanobacteriota</taxon>
        <taxon>Stenosarchaea group</taxon>
        <taxon>Halobacteria</taxon>
        <taxon>Halobacteriales</taxon>
        <taxon>Natronomonadaceae</taxon>
        <taxon>Haloglomus</taxon>
    </lineage>
</organism>
<gene>
    <name evidence="2" type="ORF">DP107_06825</name>
</gene>
<dbReference type="Proteomes" id="UP000319894">
    <property type="component" value="Unassembled WGS sequence"/>
</dbReference>
<dbReference type="AlphaFoldDB" id="A0A554NBB4"/>
<name>A0A554NBB4_9EURY</name>
<accession>A0A554NBB4</accession>
<sequence>MDVRDPIEADADRLAEFTGQPADVMRNLVHDRTVRVAVDTDSADGDGDERVLGFVSYDAQNGAVHITQFEGTLGACEQLLEEPLRFARGEEMAVELFLAENEDEKRDLVEAASFRNEGRGPSFDGMPTVRYRHEPTRVEQ</sequence>
<proteinExistence type="predicted"/>
<protein>
    <submittedName>
        <fullName evidence="2">Uncharacterized protein</fullName>
    </submittedName>
</protein>